<organism evidence="1 2">
    <name type="scientific">Basidiobolus ranarum</name>
    <dbReference type="NCBI Taxonomy" id="34480"/>
    <lineage>
        <taxon>Eukaryota</taxon>
        <taxon>Fungi</taxon>
        <taxon>Fungi incertae sedis</taxon>
        <taxon>Zoopagomycota</taxon>
        <taxon>Entomophthoromycotina</taxon>
        <taxon>Basidiobolomycetes</taxon>
        <taxon>Basidiobolales</taxon>
        <taxon>Basidiobolaceae</taxon>
        <taxon>Basidiobolus</taxon>
    </lineage>
</organism>
<protein>
    <recommendedName>
        <fullName evidence="3">Cyclin N-terminal domain-containing protein</fullName>
    </recommendedName>
</protein>
<evidence type="ECO:0000313" key="1">
    <source>
        <dbReference type="EMBL" id="KAK9687211.1"/>
    </source>
</evidence>
<dbReference type="PANTHER" id="PTHR15615:SF27">
    <property type="entry name" value="PHO85 CYCLIN CLG1"/>
    <property type="match status" value="1"/>
</dbReference>
<proteinExistence type="predicted"/>
<dbReference type="Gene3D" id="1.10.472.10">
    <property type="entry name" value="Cyclin-like"/>
    <property type="match status" value="1"/>
</dbReference>
<dbReference type="Proteomes" id="UP001479436">
    <property type="component" value="Unassembled WGS sequence"/>
</dbReference>
<comment type="caution">
    <text evidence="1">The sequence shown here is derived from an EMBL/GenBank/DDBJ whole genome shotgun (WGS) entry which is preliminary data.</text>
</comment>
<name>A0ABR2VNV8_9FUNG</name>
<accession>A0ABR2VNV8</accession>
<evidence type="ECO:0008006" key="3">
    <source>
        <dbReference type="Google" id="ProtNLM"/>
    </source>
</evidence>
<reference evidence="1 2" key="1">
    <citation type="submission" date="2023-04" db="EMBL/GenBank/DDBJ databases">
        <title>Genome of Basidiobolus ranarum AG-B5.</title>
        <authorList>
            <person name="Stajich J.E."/>
            <person name="Carter-House D."/>
            <person name="Gryganskyi A."/>
        </authorList>
    </citation>
    <scope>NUCLEOTIDE SEQUENCE [LARGE SCALE GENOMIC DNA]</scope>
    <source>
        <strain evidence="1 2">AG-B5</strain>
    </source>
</reference>
<evidence type="ECO:0000313" key="2">
    <source>
        <dbReference type="Proteomes" id="UP001479436"/>
    </source>
</evidence>
<dbReference type="InterPro" id="IPR036915">
    <property type="entry name" value="Cyclin-like_sf"/>
</dbReference>
<dbReference type="Pfam" id="PF08613">
    <property type="entry name" value="Cyclin"/>
    <property type="match status" value="1"/>
</dbReference>
<dbReference type="InterPro" id="IPR013922">
    <property type="entry name" value="Cyclin_PHO80-like"/>
</dbReference>
<dbReference type="PANTHER" id="PTHR15615">
    <property type="match status" value="1"/>
</dbReference>
<dbReference type="SUPFAM" id="SSF47954">
    <property type="entry name" value="Cyclin-like"/>
    <property type="match status" value="1"/>
</dbReference>
<dbReference type="CDD" id="cd20557">
    <property type="entry name" value="CYCLIN_ScPCL1-like"/>
    <property type="match status" value="1"/>
</dbReference>
<gene>
    <name evidence="1" type="ORF">K7432_014872</name>
</gene>
<sequence length="232" mass="26522">MSDYQSLLDSFLNHFEPDGVEMNNDTEDVSLACFVAEMVLHLCHDIPFEFNLGGSNFTLYCSNILSIMNISPSAILVALEYIQRLKANCPSKVTGPDAEYVILVVALMLAHKFQDDNTYSNQSWAVVSKLPLAHINSVEVDFLSSVDFDLYVSEAEYIEWLNYLEQYLNQYESFTLDDNLVYQDMDIETDYLCDFPELFTSDLELYQYTLPVSSDTDLMNGTYYPQPVGICR</sequence>
<keyword evidence="2" id="KW-1185">Reference proteome</keyword>
<dbReference type="EMBL" id="JASJQH010008696">
    <property type="protein sequence ID" value="KAK9687211.1"/>
    <property type="molecule type" value="Genomic_DNA"/>
</dbReference>